<accession>A0A6A6DP34</accession>
<organism evidence="1 2">
    <name type="scientific">Zopfia rhizophila CBS 207.26</name>
    <dbReference type="NCBI Taxonomy" id="1314779"/>
    <lineage>
        <taxon>Eukaryota</taxon>
        <taxon>Fungi</taxon>
        <taxon>Dikarya</taxon>
        <taxon>Ascomycota</taxon>
        <taxon>Pezizomycotina</taxon>
        <taxon>Dothideomycetes</taxon>
        <taxon>Dothideomycetes incertae sedis</taxon>
        <taxon>Zopfiaceae</taxon>
        <taxon>Zopfia</taxon>
    </lineage>
</organism>
<evidence type="ECO:0000313" key="2">
    <source>
        <dbReference type="Proteomes" id="UP000800200"/>
    </source>
</evidence>
<proteinExistence type="predicted"/>
<gene>
    <name evidence="1" type="ORF">K469DRAFT_713718</name>
</gene>
<name>A0A6A6DP34_9PEZI</name>
<sequence length="77" mass="8415">MENSTSNGGSFVPQGLGETVADFPTSTPHFDMGLAVDDWYDFVLQGLGETVADFPTSTPLFDMGLVLDDRYEFGLQF</sequence>
<keyword evidence="2" id="KW-1185">Reference proteome</keyword>
<protein>
    <submittedName>
        <fullName evidence="1">Uncharacterized protein</fullName>
    </submittedName>
</protein>
<dbReference type="Proteomes" id="UP000800200">
    <property type="component" value="Unassembled WGS sequence"/>
</dbReference>
<dbReference type="EMBL" id="ML994653">
    <property type="protein sequence ID" value="KAF2181241.1"/>
    <property type="molecule type" value="Genomic_DNA"/>
</dbReference>
<reference evidence="1" key="1">
    <citation type="journal article" date="2020" name="Stud. Mycol.">
        <title>101 Dothideomycetes genomes: a test case for predicting lifestyles and emergence of pathogens.</title>
        <authorList>
            <person name="Haridas S."/>
            <person name="Albert R."/>
            <person name="Binder M."/>
            <person name="Bloem J."/>
            <person name="Labutti K."/>
            <person name="Salamov A."/>
            <person name="Andreopoulos B."/>
            <person name="Baker S."/>
            <person name="Barry K."/>
            <person name="Bills G."/>
            <person name="Bluhm B."/>
            <person name="Cannon C."/>
            <person name="Castanera R."/>
            <person name="Culley D."/>
            <person name="Daum C."/>
            <person name="Ezra D."/>
            <person name="Gonzalez J."/>
            <person name="Henrissat B."/>
            <person name="Kuo A."/>
            <person name="Liang C."/>
            <person name="Lipzen A."/>
            <person name="Lutzoni F."/>
            <person name="Magnuson J."/>
            <person name="Mondo S."/>
            <person name="Nolan M."/>
            <person name="Ohm R."/>
            <person name="Pangilinan J."/>
            <person name="Park H.-J."/>
            <person name="Ramirez L."/>
            <person name="Alfaro M."/>
            <person name="Sun H."/>
            <person name="Tritt A."/>
            <person name="Yoshinaga Y."/>
            <person name="Zwiers L.-H."/>
            <person name="Turgeon B."/>
            <person name="Goodwin S."/>
            <person name="Spatafora J."/>
            <person name="Crous P."/>
            <person name="Grigoriev I."/>
        </authorList>
    </citation>
    <scope>NUCLEOTIDE SEQUENCE</scope>
    <source>
        <strain evidence="1">CBS 207.26</strain>
    </source>
</reference>
<dbReference type="AlphaFoldDB" id="A0A6A6DP34"/>
<evidence type="ECO:0000313" key="1">
    <source>
        <dbReference type="EMBL" id="KAF2181241.1"/>
    </source>
</evidence>